<feature type="transmembrane region" description="Helical" evidence="1">
    <location>
        <begin position="90"/>
        <end position="108"/>
    </location>
</feature>
<protein>
    <submittedName>
        <fullName evidence="2">Uncharacterized protein</fullName>
    </submittedName>
</protein>
<evidence type="ECO:0000256" key="1">
    <source>
        <dbReference type="SAM" id="Phobius"/>
    </source>
</evidence>
<reference evidence="2 3" key="1">
    <citation type="submission" date="2017-05" db="EMBL/GenBank/DDBJ databases">
        <title>Whole genome sequence of Pseudomonas putida isolate 1312 commercialized as a biostimulant.</title>
        <authorList>
            <person name="Crovadore J."/>
            <person name="Blanc P."/>
            <person name="Chablais R."/>
            <person name="Cochard B."/>
            <person name="Grizard D."/>
            <person name="Lefort F."/>
        </authorList>
    </citation>
    <scope>NUCLEOTIDE SEQUENCE [LARGE SCALE GENOMIC DNA]</scope>
    <source>
        <strain evidence="2 3">1312</strain>
    </source>
</reference>
<keyword evidence="1" id="KW-1133">Transmembrane helix</keyword>
<dbReference type="Proteomes" id="UP000196082">
    <property type="component" value="Unassembled WGS sequence"/>
</dbReference>
<comment type="caution">
    <text evidence="2">The sequence shown here is derived from an EMBL/GenBank/DDBJ whole genome shotgun (WGS) entry which is preliminary data.</text>
</comment>
<evidence type="ECO:0000313" key="3">
    <source>
        <dbReference type="Proteomes" id="UP000196082"/>
    </source>
</evidence>
<accession>A0A1Y3LKP3</accession>
<gene>
    <name evidence="2" type="ORF">B8W72_01760</name>
</gene>
<feature type="transmembrane region" description="Helical" evidence="1">
    <location>
        <begin position="39"/>
        <end position="57"/>
    </location>
</feature>
<sequence length="116" mass="12637">MKKLYRALCMICTAIDCILYAARNYCIENDWVVSGAKKLLVIGGIFIAICSAMLWHASAFMQEQLAIAGHLDPAEMVATTKASAMLNTKAAMLGVTAALMNGLFYWLGTLNNLKDD</sequence>
<name>A0A1Y3LKP3_PSEPU</name>
<evidence type="ECO:0000313" key="2">
    <source>
        <dbReference type="EMBL" id="OUM38536.1"/>
    </source>
</evidence>
<proteinExistence type="predicted"/>
<keyword evidence="1" id="KW-0812">Transmembrane</keyword>
<dbReference type="EMBL" id="NFSB01000045">
    <property type="protein sequence ID" value="OUM38536.1"/>
    <property type="molecule type" value="Genomic_DNA"/>
</dbReference>
<dbReference type="AlphaFoldDB" id="A0A1Y3LKP3"/>
<organism evidence="2 3">
    <name type="scientific">Pseudomonas putida</name>
    <name type="common">Arthrobacter siderocapsulatus</name>
    <dbReference type="NCBI Taxonomy" id="303"/>
    <lineage>
        <taxon>Bacteria</taxon>
        <taxon>Pseudomonadati</taxon>
        <taxon>Pseudomonadota</taxon>
        <taxon>Gammaproteobacteria</taxon>
        <taxon>Pseudomonadales</taxon>
        <taxon>Pseudomonadaceae</taxon>
        <taxon>Pseudomonas</taxon>
    </lineage>
</organism>
<keyword evidence="1" id="KW-0472">Membrane</keyword>